<dbReference type="AlphaFoldDB" id="A0A0J9EA19"/>
<feature type="compositionally biased region" description="Gly residues" evidence="12">
    <location>
        <begin position="705"/>
        <end position="727"/>
    </location>
</feature>
<evidence type="ECO:0000256" key="8">
    <source>
        <dbReference type="ARBA" id="ARBA00034617"/>
    </source>
</evidence>
<protein>
    <recommendedName>
        <fullName evidence="11">ATP-dependent DNA helicase</fullName>
        <ecNumber evidence="11">5.6.2.4</ecNumber>
    </recommendedName>
</protein>
<feature type="binding site" evidence="10">
    <location>
        <begin position="26"/>
        <end position="33"/>
    </location>
    <ligand>
        <name>ATP</name>
        <dbReference type="ChEBI" id="CHEBI:30616"/>
    </ligand>
</feature>
<keyword evidence="2 10" id="KW-0547">Nucleotide-binding</keyword>
<dbReference type="CDD" id="cd18807">
    <property type="entry name" value="SF1_C_UvrD"/>
    <property type="match status" value="1"/>
</dbReference>
<gene>
    <name evidence="15" type="ORF">HMPREF9470_05270</name>
</gene>
<evidence type="ECO:0000259" key="14">
    <source>
        <dbReference type="PROSITE" id="PS51217"/>
    </source>
</evidence>
<feature type="domain" description="UvrD-like helicase C-terminal" evidence="14">
    <location>
        <begin position="286"/>
        <end position="558"/>
    </location>
</feature>
<dbReference type="GO" id="GO:0009314">
    <property type="term" value="P:response to radiation"/>
    <property type="evidence" value="ECO:0007669"/>
    <property type="project" value="UniProtKB-ARBA"/>
</dbReference>
<dbReference type="Proteomes" id="UP000037392">
    <property type="component" value="Unassembled WGS sequence"/>
</dbReference>
<evidence type="ECO:0000256" key="6">
    <source>
        <dbReference type="ARBA" id="ARBA00023125"/>
    </source>
</evidence>
<dbReference type="SUPFAM" id="SSF52540">
    <property type="entry name" value="P-loop containing nucleoside triphosphate hydrolases"/>
    <property type="match status" value="1"/>
</dbReference>
<dbReference type="RefSeq" id="WP_048931117.1">
    <property type="nucleotide sequence ID" value="NZ_KQ235886.1"/>
</dbReference>
<dbReference type="GO" id="GO:0005829">
    <property type="term" value="C:cytosol"/>
    <property type="evidence" value="ECO:0007669"/>
    <property type="project" value="TreeGrafter"/>
</dbReference>
<reference evidence="15 16" key="1">
    <citation type="submission" date="2011-04" db="EMBL/GenBank/DDBJ databases">
        <title>The Genome Sequence of Clostridium citroniae WAL-19142.</title>
        <authorList>
            <consortium name="The Broad Institute Genome Sequencing Platform"/>
            <person name="Earl A."/>
            <person name="Ward D."/>
            <person name="Feldgarden M."/>
            <person name="Gevers D."/>
            <person name="Warren Y.A."/>
            <person name="Tyrrell K.L."/>
            <person name="Citron D.M."/>
            <person name="Goldstein E.J."/>
            <person name="Daigneault M."/>
            <person name="Allen-Vercoe E."/>
            <person name="Young S.K."/>
            <person name="Zeng Q."/>
            <person name="Gargeya S."/>
            <person name="Fitzgerald M."/>
            <person name="Haas B."/>
            <person name="Abouelleil A."/>
            <person name="Alvarado L."/>
            <person name="Arachchi H.M."/>
            <person name="Berlin A."/>
            <person name="Brown A."/>
            <person name="Chapman S.B."/>
            <person name="Chen Z."/>
            <person name="Dunbar C."/>
            <person name="Freedman E."/>
            <person name="Gearin G."/>
            <person name="Gellesch M."/>
            <person name="Goldberg J."/>
            <person name="Griggs A."/>
            <person name="Gujja S."/>
            <person name="Heilman E.R."/>
            <person name="Heiman D."/>
            <person name="Howarth C."/>
            <person name="Larson L."/>
            <person name="Lui A."/>
            <person name="MacDonald P.J."/>
            <person name="Mehta T."/>
            <person name="Montmayeur A."/>
            <person name="Murphy C."/>
            <person name="Neiman D."/>
            <person name="Pearson M."/>
            <person name="Priest M."/>
            <person name="Roberts A."/>
            <person name="Saif S."/>
            <person name="Shea T."/>
            <person name="Shenoy N."/>
            <person name="Sisk P."/>
            <person name="Stolte C."/>
            <person name="Sykes S."/>
            <person name="White J."/>
            <person name="Yandava C."/>
            <person name="Wortman J."/>
            <person name="Nusbaum C."/>
            <person name="Birren B."/>
        </authorList>
    </citation>
    <scope>NUCLEOTIDE SEQUENCE [LARGE SCALE GENOMIC DNA]</scope>
    <source>
        <strain evidence="15 16">WAL-19142</strain>
    </source>
</reference>
<evidence type="ECO:0000313" key="15">
    <source>
        <dbReference type="EMBL" id="KMW12545.1"/>
    </source>
</evidence>
<dbReference type="InterPro" id="IPR005751">
    <property type="entry name" value="ATP-dep_DNA_helicase_PcrA"/>
</dbReference>
<evidence type="ECO:0000256" key="5">
    <source>
        <dbReference type="ARBA" id="ARBA00022840"/>
    </source>
</evidence>
<dbReference type="PANTHER" id="PTHR11070">
    <property type="entry name" value="UVRD / RECB / PCRA DNA HELICASE FAMILY MEMBER"/>
    <property type="match status" value="1"/>
</dbReference>
<feature type="compositionally biased region" description="Low complexity" evidence="12">
    <location>
        <begin position="694"/>
        <end position="704"/>
    </location>
</feature>
<evidence type="ECO:0000256" key="7">
    <source>
        <dbReference type="ARBA" id="ARBA00023235"/>
    </source>
</evidence>
<accession>A0A0J9EA19</accession>
<dbReference type="FunFam" id="1.10.10.160:FF:000001">
    <property type="entry name" value="ATP-dependent DNA helicase"/>
    <property type="match status" value="1"/>
</dbReference>
<organism evidence="15 16">
    <name type="scientific">[Clostridium] citroniae WAL-19142</name>
    <dbReference type="NCBI Taxonomy" id="742734"/>
    <lineage>
        <taxon>Bacteria</taxon>
        <taxon>Bacillati</taxon>
        <taxon>Bacillota</taxon>
        <taxon>Clostridia</taxon>
        <taxon>Lachnospirales</taxon>
        <taxon>Lachnospiraceae</taxon>
        <taxon>Enterocloster</taxon>
    </lineage>
</organism>
<evidence type="ECO:0000256" key="11">
    <source>
        <dbReference type="RuleBase" id="RU364053"/>
    </source>
</evidence>
<dbReference type="Pfam" id="PF13361">
    <property type="entry name" value="UvrD_C"/>
    <property type="match status" value="1"/>
</dbReference>
<dbReference type="GO" id="GO:0003677">
    <property type="term" value="F:DNA binding"/>
    <property type="evidence" value="ECO:0007669"/>
    <property type="project" value="UniProtKB-KW"/>
</dbReference>
<dbReference type="GO" id="GO:0000725">
    <property type="term" value="P:recombinational repair"/>
    <property type="evidence" value="ECO:0007669"/>
    <property type="project" value="TreeGrafter"/>
</dbReference>
<dbReference type="InterPro" id="IPR013986">
    <property type="entry name" value="DExx_box_DNA_helicase_dom_sf"/>
</dbReference>
<dbReference type="Pfam" id="PF21196">
    <property type="entry name" value="PcrA_UvrD_tudor"/>
    <property type="match status" value="1"/>
</dbReference>
<dbReference type="PATRIC" id="fig|742734.4.peg.5635"/>
<dbReference type="GO" id="GO:0043138">
    <property type="term" value="F:3'-5' DNA helicase activity"/>
    <property type="evidence" value="ECO:0007669"/>
    <property type="project" value="UniProtKB-EC"/>
</dbReference>
<evidence type="ECO:0000256" key="3">
    <source>
        <dbReference type="ARBA" id="ARBA00022801"/>
    </source>
</evidence>
<dbReference type="GO" id="GO:0016887">
    <property type="term" value="F:ATP hydrolysis activity"/>
    <property type="evidence" value="ECO:0007669"/>
    <property type="project" value="RHEA"/>
</dbReference>
<dbReference type="Gene3D" id="3.40.50.300">
    <property type="entry name" value="P-loop containing nucleotide triphosphate hydrolases"/>
    <property type="match status" value="2"/>
</dbReference>
<evidence type="ECO:0000256" key="2">
    <source>
        <dbReference type="ARBA" id="ARBA00022741"/>
    </source>
</evidence>
<evidence type="ECO:0000256" key="12">
    <source>
        <dbReference type="SAM" id="MobiDB-lite"/>
    </source>
</evidence>
<feature type="domain" description="UvrD-like helicase ATP-binding" evidence="13">
    <location>
        <begin position="5"/>
        <end position="285"/>
    </location>
</feature>
<dbReference type="PROSITE" id="PS51217">
    <property type="entry name" value="UVRD_HELICASE_CTER"/>
    <property type="match status" value="1"/>
</dbReference>
<keyword evidence="7" id="KW-0413">Isomerase</keyword>
<dbReference type="Gene3D" id="1.10.486.10">
    <property type="entry name" value="PCRA, domain 4"/>
    <property type="match status" value="1"/>
</dbReference>
<name>A0A0J9EA19_9FIRM</name>
<dbReference type="PROSITE" id="PS51198">
    <property type="entry name" value="UVRD_HELICASE_ATP_BIND"/>
    <property type="match status" value="1"/>
</dbReference>
<evidence type="ECO:0000259" key="13">
    <source>
        <dbReference type="PROSITE" id="PS51198"/>
    </source>
</evidence>
<keyword evidence="3 10" id="KW-0378">Hydrolase</keyword>
<dbReference type="OrthoDB" id="9810135at2"/>
<comment type="similarity">
    <text evidence="1 11">Belongs to the helicase family. UvrD subfamily.</text>
</comment>
<dbReference type="GO" id="GO:0006260">
    <property type="term" value="P:DNA replication"/>
    <property type="evidence" value="ECO:0007669"/>
    <property type="project" value="InterPro"/>
</dbReference>
<dbReference type="EMBL" id="ADLK01000049">
    <property type="protein sequence ID" value="KMW12545.1"/>
    <property type="molecule type" value="Genomic_DNA"/>
</dbReference>
<dbReference type="FunFam" id="1.10.486.10:FF:000003">
    <property type="entry name" value="ATP-dependent DNA helicase"/>
    <property type="match status" value="1"/>
</dbReference>
<dbReference type="InterPro" id="IPR014016">
    <property type="entry name" value="UvrD-like_ATP-bd"/>
</dbReference>
<dbReference type="GO" id="GO:0005524">
    <property type="term" value="F:ATP binding"/>
    <property type="evidence" value="ECO:0007669"/>
    <property type="project" value="UniProtKB-UniRule"/>
</dbReference>
<dbReference type="NCBIfam" id="TIGR01073">
    <property type="entry name" value="pcrA"/>
    <property type="match status" value="1"/>
</dbReference>
<dbReference type="InterPro" id="IPR000212">
    <property type="entry name" value="DNA_helicase_UvrD/REP"/>
</dbReference>
<feature type="region of interest" description="Disordered" evidence="12">
    <location>
        <begin position="693"/>
        <end position="729"/>
    </location>
</feature>
<dbReference type="PANTHER" id="PTHR11070:SF2">
    <property type="entry name" value="ATP-DEPENDENT DNA HELICASE SRS2"/>
    <property type="match status" value="1"/>
</dbReference>
<dbReference type="InterPro" id="IPR014017">
    <property type="entry name" value="DNA_helicase_UvrD-like_C"/>
</dbReference>
<keyword evidence="6 11" id="KW-0238">DNA-binding</keyword>
<dbReference type="EC" id="5.6.2.4" evidence="11"/>
<evidence type="ECO:0000256" key="9">
    <source>
        <dbReference type="ARBA" id="ARBA00048988"/>
    </source>
</evidence>
<dbReference type="InterPro" id="IPR027417">
    <property type="entry name" value="P-loop_NTPase"/>
</dbReference>
<keyword evidence="5 10" id="KW-0067">ATP-binding</keyword>
<evidence type="ECO:0000256" key="1">
    <source>
        <dbReference type="ARBA" id="ARBA00009922"/>
    </source>
</evidence>
<comment type="caution">
    <text evidence="15">The sequence shown here is derived from an EMBL/GenBank/DDBJ whole genome shotgun (WGS) entry which is preliminary data.</text>
</comment>
<dbReference type="CDD" id="cd17932">
    <property type="entry name" value="DEXQc_UvrD"/>
    <property type="match status" value="1"/>
</dbReference>
<proteinExistence type="inferred from homology"/>
<dbReference type="Pfam" id="PF00580">
    <property type="entry name" value="UvrD-helicase"/>
    <property type="match status" value="1"/>
</dbReference>
<evidence type="ECO:0000256" key="10">
    <source>
        <dbReference type="PROSITE-ProRule" id="PRU00560"/>
    </source>
</evidence>
<comment type="catalytic activity">
    <reaction evidence="8">
        <text>Couples ATP hydrolysis with the unwinding of duplex DNA by translocating in the 3'-5' direction.</text>
        <dbReference type="EC" id="5.6.2.4"/>
    </reaction>
</comment>
<evidence type="ECO:0000256" key="4">
    <source>
        <dbReference type="ARBA" id="ARBA00022806"/>
    </source>
</evidence>
<dbReference type="Gene3D" id="1.10.10.160">
    <property type="match status" value="1"/>
</dbReference>
<evidence type="ECO:0000313" key="16">
    <source>
        <dbReference type="Proteomes" id="UP000037392"/>
    </source>
</evidence>
<dbReference type="GO" id="GO:0033202">
    <property type="term" value="C:DNA helicase complex"/>
    <property type="evidence" value="ECO:0007669"/>
    <property type="project" value="TreeGrafter"/>
</dbReference>
<keyword evidence="4 10" id="KW-0347">Helicase</keyword>
<sequence>MSIYDTLNPMQKEAVFHTDGPLLILAGAGSGKTRVLTHRVAYLIDEKQVNPWNILAITFTNKAAGEMRERVDQLVGFGSESIWVSTFHSTCVRILRRHIEYLGYTTNFSIYDSDDQKTLMKQVFKSLDVDTKQFKERAVLGVISSAKDKLITPEEFLLNAGQDFRQKKIGEIYKEYQKQLKKNNALDFDDLIVKTVELFQNSSEVLDYYQERFKYIMVDEYQDTNMAQFKLVSLLAAKYKNLCVVGDDDQSIYRFRGADIENILSFESAFPGAKVIKLEENYRSTQNILNAANGVIRHNRGRKDKTLWTANDEGSLIRFKQFDMARDEADYVARQIRDSEYSYQDQAVLYRTNAQSRLLEERCIFYNVPYRLVGGVNFYQRREIKDILAYLKTIANGVDDLSVLRIINVPKRGIGATTMGKVTAFASEHGMSLYDALKEARQIPGLGKAAEKIGKFMGQMESFRVRALSDDFTIQDLIEGIMDETGYQQELETEGEIEAQTRLENIEELVNKAVSYEEDSEHPTLDEFLEQVALVADIDSMDESENRVTLMTLHSAKGLEFPKVYLVGLEDGLFPSMMSINSDDRTDIEEERRLCYVGITRAKQELVLTSARQRMVNGETRYCKPSRFLEEVPADLLDEERLEPVLGSYSGRASGSMPEEAGLPWNQSAASGRTSTFGKGYNAYASKTENLFEGRGSARSQSGQGASGGTGSGFGSLGSSAGSGMGGQRQPLFGKAFTVQKPSSLDYKEGDRVKHVKFGTGTVKTIKDGGKDFEVTVEFDTAGQKKMFASFAKLQKV</sequence>
<comment type="catalytic activity">
    <reaction evidence="9 11">
        <text>ATP + H2O = ADP + phosphate + H(+)</text>
        <dbReference type="Rhea" id="RHEA:13065"/>
        <dbReference type="ChEBI" id="CHEBI:15377"/>
        <dbReference type="ChEBI" id="CHEBI:15378"/>
        <dbReference type="ChEBI" id="CHEBI:30616"/>
        <dbReference type="ChEBI" id="CHEBI:43474"/>
        <dbReference type="ChEBI" id="CHEBI:456216"/>
        <dbReference type="EC" id="5.6.2.4"/>
    </reaction>
</comment>
<dbReference type="GeneID" id="93165872"/>